<dbReference type="RefSeq" id="WP_079667961.1">
    <property type="nucleotide sequence ID" value="NZ_FUYZ01000011.1"/>
</dbReference>
<reference evidence="2 3" key="1">
    <citation type="submission" date="2017-02" db="EMBL/GenBank/DDBJ databases">
        <authorList>
            <person name="Peterson S.W."/>
        </authorList>
    </citation>
    <scope>NUCLEOTIDE SEQUENCE [LARGE SCALE GENOMIC DNA]</scope>
    <source>
        <strain evidence="2 3">DSM 22323</strain>
    </source>
</reference>
<evidence type="ECO:0000313" key="3">
    <source>
        <dbReference type="Proteomes" id="UP000191112"/>
    </source>
</evidence>
<dbReference type="OrthoDB" id="9790377at2"/>
<evidence type="ECO:0000313" key="2">
    <source>
        <dbReference type="EMBL" id="SKC06736.1"/>
    </source>
</evidence>
<protein>
    <submittedName>
        <fullName evidence="2">Type I restriction enzyme R protein N terminus (HSDR_N)</fullName>
    </submittedName>
</protein>
<dbReference type="EMBL" id="FUYZ01000011">
    <property type="protein sequence ID" value="SKC06736.1"/>
    <property type="molecule type" value="Genomic_DNA"/>
</dbReference>
<sequence length="144" mass="17221">MQLPKLNFNTEFDLKIKQDKDTFFIYDSVRKMWLVLTPEEWVRQHWVAYFLKIKKKNASSLILEQKLELNSTTKRLDMLVTHRTKAQILVELKAPNINLTEKQFEQIARYNSVIQAPEIILSNGLHHIFAKYLDGQYRFEAFEF</sequence>
<dbReference type="InterPro" id="IPR029464">
    <property type="entry name" value="HSDR_N"/>
</dbReference>
<name>A0A1T5GE93_9FLAO</name>
<proteinExistence type="predicted"/>
<dbReference type="AlphaFoldDB" id="A0A1T5GE93"/>
<evidence type="ECO:0000259" key="1">
    <source>
        <dbReference type="Pfam" id="PF13588"/>
    </source>
</evidence>
<keyword evidence="3" id="KW-1185">Reference proteome</keyword>
<dbReference type="Proteomes" id="UP000191112">
    <property type="component" value="Unassembled WGS sequence"/>
</dbReference>
<dbReference type="STRING" id="619805.SAMN05660477_02780"/>
<dbReference type="Pfam" id="PF13588">
    <property type="entry name" value="HSDR_N_2"/>
    <property type="match status" value="1"/>
</dbReference>
<accession>A0A1T5GE93</accession>
<gene>
    <name evidence="2" type="ORF">SAMN05660477_02780</name>
</gene>
<organism evidence="2 3">
    <name type="scientific">Soonwooa buanensis</name>
    <dbReference type="NCBI Taxonomy" id="619805"/>
    <lineage>
        <taxon>Bacteria</taxon>
        <taxon>Pseudomonadati</taxon>
        <taxon>Bacteroidota</taxon>
        <taxon>Flavobacteriia</taxon>
        <taxon>Flavobacteriales</taxon>
        <taxon>Weeksellaceae</taxon>
        <taxon>Chryseobacterium group</taxon>
        <taxon>Soonwooa</taxon>
    </lineage>
</organism>
<feature type="domain" description="Type I restriction enzyme R protein N-terminal" evidence="1">
    <location>
        <begin position="38"/>
        <end position="139"/>
    </location>
</feature>